<dbReference type="Proteomes" id="UP000602284">
    <property type="component" value="Unassembled WGS sequence"/>
</dbReference>
<feature type="region of interest" description="Disordered" evidence="1">
    <location>
        <begin position="1"/>
        <end position="22"/>
    </location>
</feature>
<evidence type="ECO:0000313" key="2">
    <source>
        <dbReference type="EMBL" id="MBL0388592.1"/>
    </source>
</evidence>
<accession>A0ABS1JE69</accession>
<feature type="region of interest" description="Disordered" evidence="1">
    <location>
        <begin position="267"/>
        <end position="286"/>
    </location>
</feature>
<protein>
    <submittedName>
        <fullName evidence="2">Uncharacterized protein</fullName>
    </submittedName>
</protein>
<sequence length="443" mass="49785">MESTWKSKSPALQKAANQPNKTLPAKQHQLLQLQQAYGNRAVMQWLKQGKKGTVAQGSFEHVNNAGKNDESFSFYAEWDEEYEKVNGHSVSKTPGYVKLFDTKVITFHVNVEDTSEQYLKKVREFMLAVRDGLLEQPYEAVIGHFPELILTRTASSVIATTEEGPTVRLNELQTDPEDQKLSGARKAKLATLVPDAKSKLTALVGSLETLMKARTIENAGTTVLYNALKRIIKMEDKNADAALGILHSILSLMLGRLNQPTLEVSTMNRSERMTEPTTLGKSGPKSIRDNWELEGSKFEPWLKWLTENRDFGGDIRLRMEAAQLEESQSSNLLHTFIHELSHATASTRDFAYESEVGYFHLDWLENLGNADTIANVVKSISAVDSETYFKTEDPFLLDSENPELQKKLALFFEQSAKKESTSQEMVEPTDAGEEVEEIDFDSI</sequence>
<dbReference type="EMBL" id="JAEQNB010000006">
    <property type="protein sequence ID" value="MBL0388592.1"/>
    <property type="molecule type" value="Genomic_DNA"/>
</dbReference>
<evidence type="ECO:0000313" key="3">
    <source>
        <dbReference type="Proteomes" id="UP000602284"/>
    </source>
</evidence>
<organism evidence="2 3">
    <name type="scientific">Tumebacillus amylolyticus</name>
    <dbReference type="NCBI Taxonomy" id="2801339"/>
    <lineage>
        <taxon>Bacteria</taxon>
        <taxon>Bacillati</taxon>
        <taxon>Bacillota</taxon>
        <taxon>Bacilli</taxon>
        <taxon>Bacillales</taxon>
        <taxon>Alicyclobacillaceae</taxon>
        <taxon>Tumebacillus</taxon>
    </lineage>
</organism>
<keyword evidence="3" id="KW-1185">Reference proteome</keyword>
<name>A0ABS1JE69_9BACL</name>
<dbReference type="RefSeq" id="WP_201637553.1">
    <property type="nucleotide sequence ID" value="NZ_JAEQNB010000006.1"/>
</dbReference>
<comment type="caution">
    <text evidence="2">The sequence shown here is derived from an EMBL/GenBank/DDBJ whole genome shotgun (WGS) entry which is preliminary data.</text>
</comment>
<feature type="region of interest" description="Disordered" evidence="1">
    <location>
        <begin position="417"/>
        <end position="443"/>
    </location>
</feature>
<gene>
    <name evidence="2" type="ORF">JJB07_18465</name>
</gene>
<proteinExistence type="predicted"/>
<feature type="compositionally biased region" description="Acidic residues" evidence="1">
    <location>
        <begin position="430"/>
        <end position="443"/>
    </location>
</feature>
<evidence type="ECO:0000256" key="1">
    <source>
        <dbReference type="SAM" id="MobiDB-lite"/>
    </source>
</evidence>
<reference evidence="2 3" key="1">
    <citation type="submission" date="2021-01" db="EMBL/GenBank/DDBJ databases">
        <title>Tumebacillus sp. strain ITR2 16S ribosomal RNA gene Genome sequencing and assembly.</title>
        <authorList>
            <person name="Kang M."/>
        </authorList>
    </citation>
    <scope>NUCLEOTIDE SEQUENCE [LARGE SCALE GENOMIC DNA]</scope>
    <source>
        <strain evidence="2 3">ITR2</strain>
    </source>
</reference>